<evidence type="ECO:0000313" key="8">
    <source>
        <dbReference type="EMBL" id="KNB70395.1"/>
    </source>
</evidence>
<dbReference type="InterPro" id="IPR001584">
    <property type="entry name" value="Integrase_cat-core"/>
</dbReference>
<dbReference type="GO" id="GO:0004803">
    <property type="term" value="F:transposase activity"/>
    <property type="evidence" value="ECO:0007669"/>
    <property type="project" value="InterPro"/>
</dbReference>
<comment type="similarity">
    <text evidence="2">Belongs to the transposase IS30 family.</text>
</comment>
<protein>
    <submittedName>
        <fullName evidence="7">IS30 family transposase</fullName>
    </submittedName>
    <submittedName>
        <fullName evidence="8">Integrase</fullName>
    </submittedName>
</protein>
<dbReference type="EMBL" id="BJON01000023">
    <property type="protein sequence ID" value="GED71792.1"/>
    <property type="molecule type" value="Genomic_DNA"/>
</dbReference>
<dbReference type="RefSeq" id="WP_049739371.1">
    <property type="nucleotide sequence ID" value="NZ_BJON01000023.1"/>
</dbReference>
<proteinExistence type="inferred from homology"/>
<dbReference type="InterPro" id="IPR012337">
    <property type="entry name" value="RNaseH-like_sf"/>
</dbReference>
<dbReference type="NCBIfam" id="NF033563">
    <property type="entry name" value="transpos_IS30"/>
    <property type="match status" value="1"/>
</dbReference>
<accession>A0A0K9YQE2</accession>
<comment type="function">
    <text evidence="1">Required for the transposition of the insertion element.</text>
</comment>
<dbReference type="Gene3D" id="1.10.10.60">
    <property type="entry name" value="Homeodomain-like"/>
    <property type="match status" value="1"/>
</dbReference>
<sequence>MSYSHLSITERSQLAILHRMGWSTRAIATELKRHHSTIARELKRGHGVEEYQAETAHVAYEKRRERSISRSKWTAEREQYIAGKLAQTWSPEQIAGRMSQECPKQQVSFKTIYRWLYQGLLVKEDTAVLRYKGKRRGPVETRGRFNIGKSIQQRPKDVRKRQSFGHWELDTVVSSRGKSKACVATFAERKTRLYLAVKMPDRTSTSLEKAFGVVAASFPKGTFQTATVDRGKEFACYERLESAHDLAIYFADPYSSWQRGTNENANGLLREFFPKGIDFAEVSEEELAQALGLMNNRPRKYLGWKTAHESFMEALSHLACQSVM</sequence>
<dbReference type="GO" id="GO:0015074">
    <property type="term" value="P:DNA integration"/>
    <property type="evidence" value="ECO:0007669"/>
    <property type="project" value="InterPro"/>
</dbReference>
<keyword evidence="4" id="KW-0238">DNA-binding</keyword>
<dbReference type="Proteomes" id="UP000036834">
    <property type="component" value="Unassembled WGS sequence"/>
</dbReference>
<dbReference type="Pfam" id="PF13936">
    <property type="entry name" value="HTH_38"/>
    <property type="match status" value="1"/>
</dbReference>
<dbReference type="GO" id="GO:0005829">
    <property type="term" value="C:cytosol"/>
    <property type="evidence" value="ECO:0007669"/>
    <property type="project" value="TreeGrafter"/>
</dbReference>
<gene>
    <name evidence="8" type="ORF">ADS79_15735</name>
    <name evidence="7" type="ORF">BRE01_54940</name>
</gene>
<name>A0A0K9YQE2_9BACL</name>
<keyword evidence="5" id="KW-0233">DNA recombination</keyword>
<reference evidence="7 10" key="3">
    <citation type="submission" date="2019-06" db="EMBL/GenBank/DDBJ databases">
        <title>Whole genome shotgun sequence of Brevibacillus reuszeri NBRC 15719.</title>
        <authorList>
            <person name="Hosoyama A."/>
            <person name="Uohara A."/>
            <person name="Ohji S."/>
            <person name="Ichikawa N."/>
        </authorList>
    </citation>
    <scope>NUCLEOTIDE SEQUENCE [LARGE SCALE GENOMIC DNA]</scope>
    <source>
        <strain evidence="7 10">NBRC 15719</strain>
    </source>
</reference>
<reference evidence="9" key="1">
    <citation type="submission" date="2015-07" db="EMBL/GenBank/DDBJ databases">
        <title>Genome sequencing project for genomic taxonomy and phylogenomics of Bacillus-like bacteria.</title>
        <authorList>
            <person name="Liu B."/>
            <person name="Wang J."/>
            <person name="Zhu Y."/>
            <person name="Liu G."/>
            <person name="Chen Q."/>
            <person name="Chen Z."/>
            <person name="Lan J."/>
            <person name="Che J."/>
            <person name="Ge C."/>
            <person name="Shi H."/>
            <person name="Pan Z."/>
            <person name="Liu X."/>
        </authorList>
    </citation>
    <scope>NUCLEOTIDE SEQUENCE [LARGE SCALE GENOMIC DNA]</scope>
    <source>
        <strain evidence="9">DSM 9887</strain>
    </source>
</reference>
<evidence type="ECO:0000256" key="4">
    <source>
        <dbReference type="ARBA" id="ARBA00023125"/>
    </source>
</evidence>
<dbReference type="PROSITE" id="PS50994">
    <property type="entry name" value="INTEGRASE"/>
    <property type="match status" value="1"/>
</dbReference>
<evidence type="ECO:0000256" key="5">
    <source>
        <dbReference type="ARBA" id="ARBA00023172"/>
    </source>
</evidence>
<dbReference type="GO" id="GO:0003677">
    <property type="term" value="F:DNA binding"/>
    <property type="evidence" value="ECO:0007669"/>
    <property type="project" value="UniProtKB-KW"/>
</dbReference>
<evidence type="ECO:0000313" key="9">
    <source>
        <dbReference type="Proteomes" id="UP000036834"/>
    </source>
</evidence>
<feature type="domain" description="Integrase catalytic" evidence="6">
    <location>
        <begin position="151"/>
        <end position="315"/>
    </location>
</feature>
<dbReference type="Gene3D" id="3.30.420.10">
    <property type="entry name" value="Ribonuclease H-like superfamily/Ribonuclease H"/>
    <property type="match status" value="1"/>
</dbReference>
<dbReference type="PANTHER" id="PTHR10948:SF23">
    <property type="entry name" value="TRANSPOSASE INSI FOR INSERTION SEQUENCE ELEMENT IS30A-RELATED"/>
    <property type="match status" value="1"/>
</dbReference>
<evidence type="ECO:0000256" key="3">
    <source>
        <dbReference type="ARBA" id="ARBA00022578"/>
    </source>
</evidence>
<dbReference type="PATRIC" id="fig|54915.3.peg.2162"/>
<dbReference type="GO" id="GO:0006313">
    <property type="term" value="P:DNA transposition"/>
    <property type="evidence" value="ECO:0007669"/>
    <property type="project" value="InterPro"/>
</dbReference>
<dbReference type="OrthoDB" id="2473860at2"/>
<evidence type="ECO:0000259" key="6">
    <source>
        <dbReference type="PROSITE" id="PS50994"/>
    </source>
</evidence>
<evidence type="ECO:0000313" key="7">
    <source>
        <dbReference type="EMBL" id="GED71792.1"/>
    </source>
</evidence>
<dbReference type="InterPro" id="IPR051917">
    <property type="entry name" value="Transposase-Integrase"/>
</dbReference>
<evidence type="ECO:0000313" key="10">
    <source>
        <dbReference type="Proteomes" id="UP000319578"/>
    </source>
</evidence>
<keyword evidence="3" id="KW-0815">Transposition</keyword>
<dbReference type="PROSITE" id="PS01043">
    <property type="entry name" value="TRANSPOSASE_IS30"/>
    <property type="match status" value="1"/>
</dbReference>
<keyword evidence="10" id="KW-1185">Reference proteome</keyword>
<dbReference type="Proteomes" id="UP000319578">
    <property type="component" value="Unassembled WGS sequence"/>
</dbReference>
<evidence type="ECO:0000256" key="1">
    <source>
        <dbReference type="ARBA" id="ARBA00002190"/>
    </source>
</evidence>
<dbReference type="InterPro" id="IPR001598">
    <property type="entry name" value="Transposase_IS30_CS"/>
</dbReference>
<reference evidence="8" key="2">
    <citation type="submission" date="2015-07" db="EMBL/GenBank/DDBJ databases">
        <title>MeaNS - Measles Nucleotide Surveillance Program.</title>
        <authorList>
            <person name="Tran T."/>
            <person name="Druce J."/>
        </authorList>
    </citation>
    <scope>NUCLEOTIDE SEQUENCE</scope>
    <source>
        <strain evidence="8">DSM 9887</strain>
    </source>
</reference>
<dbReference type="STRING" id="54915.ADS79_15735"/>
<dbReference type="SUPFAM" id="SSF53098">
    <property type="entry name" value="Ribonuclease H-like"/>
    <property type="match status" value="1"/>
</dbReference>
<dbReference type="InterPro" id="IPR036397">
    <property type="entry name" value="RNaseH_sf"/>
</dbReference>
<dbReference type="EMBL" id="LGIQ01000009">
    <property type="protein sequence ID" value="KNB70395.1"/>
    <property type="molecule type" value="Genomic_DNA"/>
</dbReference>
<evidence type="ECO:0000256" key="2">
    <source>
        <dbReference type="ARBA" id="ARBA00006363"/>
    </source>
</evidence>
<dbReference type="PANTHER" id="PTHR10948">
    <property type="entry name" value="TRANSPOSASE"/>
    <property type="match status" value="1"/>
</dbReference>
<dbReference type="InterPro" id="IPR025246">
    <property type="entry name" value="IS30-like_HTH"/>
</dbReference>
<dbReference type="AlphaFoldDB" id="A0A0K9YQE2"/>
<organism evidence="8 9">
    <name type="scientific">Brevibacillus reuszeri</name>
    <dbReference type="NCBI Taxonomy" id="54915"/>
    <lineage>
        <taxon>Bacteria</taxon>
        <taxon>Bacillati</taxon>
        <taxon>Bacillota</taxon>
        <taxon>Bacilli</taxon>
        <taxon>Bacillales</taxon>
        <taxon>Paenibacillaceae</taxon>
        <taxon>Brevibacillus</taxon>
    </lineage>
</organism>
<comment type="caution">
    <text evidence="8">The sequence shown here is derived from an EMBL/GenBank/DDBJ whole genome shotgun (WGS) entry which is preliminary data.</text>
</comment>
<dbReference type="Pfam" id="PF00665">
    <property type="entry name" value="rve"/>
    <property type="match status" value="1"/>
</dbReference>
<dbReference type="InterPro" id="IPR053392">
    <property type="entry name" value="Transposase_IS30-like"/>
</dbReference>